<name>A0A0E1W8D9_BURPE</name>
<gene>
    <name evidence="1" type="ORF">BURPS1710A_2792</name>
</gene>
<dbReference type="HOGENOM" id="CLU_3248408_0_0_4"/>
<protein>
    <submittedName>
        <fullName evidence="1">Uncharacterized protein</fullName>
    </submittedName>
</protein>
<proteinExistence type="predicted"/>
<dbReference type="AlphaFoldDB" id="A0A0E1W8D9"/>
<reference evidence="1" key="1">
    <citation type="submission" date="2009-05" db="EMBL/GenBank/DDBJ databases">
        <authorList>
            <person name="Harkins D.M."/>
            <person name="DeShazer D."/>
            <person name="Woods D.E."/>
            <person name="Brinkac L.M."/>
            <person name="Brown K.A."/>
            <person name="Hung G.C."/>
            <person name="Tuanyok A."/>
            <person name="Zhang B."/>
            <person name="Nierman W.C."/>
        </authorList>
    </citation>
    <scope>NUCLEOTIDE SEQUENCE [LARGE SCALE GENOMIC DNA]</scope>
    <source>
        <strain evidence="1">1710a</strain>
    </source>
</reference>
<accession>A0A0E1W8D9</accession>
<dbReference type="EMBL" id="CM000832">
    <property type="protein sequence ID" value="EET09510.1"/>
    <property type="molecule type" value="Genomic_DNA"/>
</dbReference>
<dbReference type="Proteomes" id="UP000001812">
    <property type="component" value="Chromosome I"/>
</dbReference>
<organism evidence="1">
    <name type="scientific">Burkholderia pseudomallei 1710a</name>
    <dbReference type="NCBI Taxonomy" id="320371"/>
    <lineage>
        <taxon>Bacteria</taxon>
        <taxon>Pseudomonadati</taxon>
        <taxon>Pseudomonadota</taxon>
        <taxon>Betaproteobacteria</taxon>
        <taxon>Burkholderiales</taxon>
        <taxon>Burkholderiaceae</taxon>
        <taxon>Burkholderia</taxon>
        <taxon>pseudomallei group</taxon>
    </lineage>
</organism>
<sequence length="42" mass="4651">MRGRPPAACVRRTPPITARMRSGILTARRSSLFPRSTPGDKK</sequence>
<evidence type="ECO:0000313" key="1">
    <source>
        <dbReference type="EMBL" id="EET09510.1"/>
    </source>
</evidence>